<sequence length="164" mass="17728">MYDAETSAVNSAVVSAMTGRKARVLAGNWTGVQFWVDDDAAADDDSAMVFMLDPSTMIVDDFVEQGRFVAAILEGSIVAGMEAELLRSWLAERSMESLAPNTCVPVHPQQFLTGSVDARPLSTDSVSTTGWLIHSAKALRVMHDLELQAGDPLPPDFTERVAEL</sequence>
<organism evidence="1 2">
    <name type="scientific">Tsukamurella pulmonis</name>
    <dbReference type="NCBI Taxonomy" id="47312"/>
    <lineage>
        <taxon>Bacteria</taxon>
        <taxon>Bacillati</taxon>
        <taxon>Actinomycetota</taxon>
        <taxon>Actinomycetes</taxon>
        <taxon>Mycobacteriales</taxon>
        <taxon>Tsukamurellaceae</taxon>
        <taxon>Tsukamurella</taxon>
    </lineage>
</organism>
<accession>A0A1H1B3X2</accession>
<gene>
    <name evidence="1" type="ORF">SAMN04489765_0527</name>
</gene>
<name>A0A1H1B3X2_9ACTN</name>
<dbReference type="Proteomes" id="UP000183053">
    <property type="component" value="Unassembled WGS sequence"/>
</dbReference>
<evidence type="ECO:0000313" key="1">
    <source>
        <dbReference type="EMBL" id="SDQ46648.1"/>
    </source>
</evidence>
<keyword evidence="2" id="KW-1185">Reference proteome</keyword>
<dbReference type="STRING" id="47312.SAMN04489765_0527"/>
<protein>
    <submittedName>
        <fullName evidence="1">Uncharacterized protein</fullName>
    </submittedName>
</protein>
<reference evidence="2" key="1">
    <citation type="submission" date="2016-10" db="EMBL/GenBank/DDBJ databases">
        <authorList>
            <person name="Varghese N."/>
            <person name="Submissions S."/>
        </authorList>
    </citation>
    <scope>NUCLEOTIDE SEQUENCE [LARGE SCALE GENOMIC DNA]</scope>
    <source>
        <strain evidence="2">DSM 44142</strain>
    </source>
</reference>
<evidence type="ECO:0000313" key="2">
    <source>
        <dbReference type="Proteomes" id="UP000183053"/>
    </source>
</evidence>
<dbReference type="AlphaFoldDB" id="A0A1H1B3X2"/>
<proteinExistence type="predicted"/>
<dbReference type="EMBL" id="FNLF01000002">
    <property type="protein sequence ID" value="SDQ46648.1"/>
    <property type="molecule type" value="Genomic_DNA"/>
</dbReference>